<feature type="transmembrane region" description="Helical" evidence="16">
    <location>
        <begin position="1043"/>
        <end position="1066"/>
    </location>
</feature>
<dbReference type="OrthoDB" id="2789670at2759"/>
<dbReference type="PRINTS" id="PR00385">
    <property type="entry name" value="P450"/>
</dbReference>
<dbReference type="GO" id="GO:0020037">
    <property type="term" value="F:heme binding"/>
    <property type="evidence" value="ECO:0007669"/>
    <property type="project" value="InterPro"/>
</dbReference>
<organism evidence="17 18">
    <name type="scientific">Brenthis ino</name>
    <name type="common">lesser marbled fritillary</name>
    <dbReference type="NCBI Taxonomy" id="405034"/>
    <lineage>
        <taxon>Eukaryota</taxon>
        <taxon>Metazoa</taxon>
        <taxon>Ecdysozoa</taxon>
        <taxon>Arthropoda</taxon>
        <taxon>Hexapoda</taxon>
        <taxon>Insecta</taxon>
        <taxon>Pterygota</taxon>
        <taxon>Neoptera</taxon>
        <taxon>Endopterygota</taxon>
        <taxon>Lepidoptera</taxon>
        <taxon>Glossata</taxon>
        <taxon>Ditrysia</taxon>
        <taxon>Papilionoidea</taxon>
        <taxon>Nymphalidae</taxon>
        <taxon>Heliconiinae</taxon>
        <taxon>Argynnini</taxon>
        <taxon>Brenthis</taxon>
    </lineage>
</organism>
<evidence type="ECO:0000256" key="4">
    <source>
        <dbReference type="ARBA" id="ARBA00010617"/>
    </source>
</evidence>
<evidence type="ECO:0000256" key="8">
    <source>
        <dbReference type="ARBA" id="ARBA00022824"/>
    </source>
</evidence>
<dbReference type="InterPro" id="IPR002401">
    <property type="entry name" value="Cyt_P450_E_grp-I"/>
</dbReference>
<dbReference type="EMBL" id="OV170229">
    <property type="protein sequence ID" value="CAH0731802.1"/>
    <property type="molecule type" value="Genomic_DNA"/>
</dbReference>
<keyword evidence="7 15" id="KW-0479">Metal-binding</keyword>
<dbReference type="PROSITE" id="PS00086">
    <property type="entry name" value="CYTOCHROME_P450"/>
    <property type="match status" value="2"/>
</dbReference>
<dbReference type="SUPFAM" id="SSF48264">
    <property type="entry name" value="Cytochrome P450"/>
    <property type="match status" value="2"/>
</dbReference>
<reference evidence="17" key="1">
    <citation type="submission" date="2021-12" db="EMBL/GenBank/DDBJ databases">
        <authorList>
            <person name="Martin H S."/>
        </authorList>
    </citation>
    <scope>NUCLEOTIDE SEQUENCE</scope>
</reference>
<dbReference type="AlphaFoldDB" id="A0A8J9WAV9"/>
<evidence type="ECO:0000256" key="1">
    <source>
        <dbReference type="ARBA" id="ARBA00001971"/>
    </source>
</evidence>
<dbReference type="FunFam" id="1.10.630.10:FF:000003">
    <property type="entry name" value="cytochrome P450 3A12-like isoform X2"/>
    <property type="match status" value="2"/>
</dbReference>
<dbReference type="InterPro" id="IPR050476">
    <property type="entry name" value="Insect_CytP450_Detox"/>
</dbReference>
<keyword evidence="16" id="KW-0812">Transmembrane</keyword>
<dbReference type="GO" id="GO:0005506">
    <property type="term" value="F:iron ion binding"/>
    <property type="evidence" value="ECO:0007669"/>
    <property type="project" value="InterPro"/>
</dbReference>
<evidence type="ECO:0000313" key="18">
    <source>
        <dbReference type="Proteomes" id="UP000838878"/>
    </source>
</evidence>
<dbReference type="EC" id="1.14.14.1" evidence="5"/>
<dbReference type="InterPro" id="IPR001128">
    <property type="entry name" value="Cyt_P450"/>
</dbReference>
<feature type="transmembrane region" description="Helical" evidence="16">
    <location>
        <begin position="1130"/>
        <end position="1147"/>
    </location>
</feature>
<name>A0A8J9WAV9_9NEOP</name>
<evidence type="ECO:0000313" key="17">
    <source>
        <dbReference type="EMBL" id="CAH0731802.1"/>
    </source>
</evidence>
<evidence type="ECO:0000256" key="12">
    <source>
        <dbReference type="ARBA" id="ARBA00023033"/>
    </source>
</evidence>
<dbReference type="PANTHER" id="PTHR24292:SF54">
    <property type="entry name" value="CYP9F3-RELATED"/>
    <property type="match status" value="1"/>
</dbReference>
<keyword evidence="6 15" id="KW-0349">Heme</keyword>
<dbReference type="CDD" id="cd11056">
    <property type="entry name" value="CYP6-like"/>
    <property type="match status" value="2"/>
</dbReference>
<feature type="non-terminal residue" evidence="17">
    <location>
        <position position="1236"/>
    </location>
</feature>
<protein>
    <recommendedName>
        <fullName evidence="5">unspecific monooxygenase</fullName>
        <ecNumber evidence="5">1.14.14.1</ecNumber>
    </recommendedName>
</protein>
<accession>A0A8J9WAV9</accession>
<dbReference type="Proteomes" id="UP000838878">
    <property type="component" value="Chromosome 9"/>
</dbReference>
<dbReference type="InterPro" id="IPR017972">
    <property type="entry name" value="Cyt_P450_CS"/>
</dbReference>
<dbReference type="PANTHER" id="PTHR24292">
    <property type="entry name" value="CYTOCHROME P450"/>
    <property type="match status" value="1"/>
</dbReference>
<feature type="binding site" description="axial binding residue" evidence="15">
    <location>
        <position position="446"/>
    </location>
    <ligand>
        <name>heme</name>
        <dbReference type="ChEBI" id="CHEBI:30413"/>
    </ligand>
    <ligandPart>
        <name>Fe</name>
        <dbReference type="ChEBI" id="CHEBI:18248"/>
    </ligandPart>
</feature>
<evidence type="ECO:0000256" key="3">
    <source>
        <dbReference type="ARBA" id="ARBA00004406"/>
    </source>
</evidence>
<evidence type="ECO:0000256" key="7">
    <source>
        <dbReference type="ARBA" id="ARBA00022723"/>
    </source>
</evidence>
<evidence type="ECO:0000256" key="15">
    <source>
        <dbReference type="PIRSR" id="PIRSR602401-1"/>
    </source>
</evidence>
<comment type="cofactor">
    <cofactor evidence="1 15">
        <name>heme</name>
        <dbReference type="ChEBI" id="CHEBI:30413"/>
    </cofactor>
</comment>
<proteinExistence type="inferred from homology"/>
<evidence type="ECO:0000256" key="14">
    <source>
        <dbReference type="ARBA" id="ARBA00047827"/>
    </source>
</evidence>
<evidence type="ECO:0000256" key="16">
    <source>
        <dbReference type="SAM" id="Phobius"/>
    </source>
</evidence>
<keyword evidence="13 16" id="KW-0472">Membrane</keyword>
<keyword evidence="8" id="KW-0256">Endoplasmic reticulum</keyword>
<comment type="similarity">
    <text evidence="4">Belongs to the cytochrome P450 family.</text>
</comment>
<evidence type="ECO:0000256" key="10">
    <source>
        <dbReference type="ARBA" id="ARBA00023002"/>
    </source>
</evidence>
<dbReference type="PRINTS" id="PR00463">
    <property type="entry name" value="EP450I"/>
</dbReference>
<keyword evidence="11 15" id="KW-0408">Iron</keyword>
<keyword evidence="16" id="KW-1133">Transmembrane helix</keyword>
<dbReference type="GO" id="GO:0016712">
    <property type="term" value="F:oxidoreductase activity, acting on paired donors, with incorporation or reduction of molecular oxygen, reduced flavin or flavoprotein as one donor, and incorporation of one atom of oxygen"/>
    <property type="evidence" value="ECO:0007669"/>
    <property type="project" value="UniProtKB-EC"/>
</dbReference>
<evidence type="ECO:0000256" key="13">
    <source>
        <dbReference type="ARBA" id="ARBA00023136"/>
    </source>
</evidence>
<dbReference type="Pfam" id="PF00067">
    <property type="entry name" value="p450"/>
    <property type="match status" value="2"/>
</dbReference>
<comment type="subcellular location">
    <subcellularLocation>
        <location evidence="3">Endoplasmic reticulum membrane</location>
        <topology evidence="3">Peripheral membrane protein</topology>
    </subcellularLocation>
    <subcellularLocation>
        <location evidence="2">Microsome membrane</location>
        <topology evidence="2">Peripheral membrane protein</topology>
    </subcellularLocation>
</comment>
<keyword evidence="12" id="KW-0503">Monooxygenase</keyword>
<evidence type="ECO:0000256" key="9">
    <source>
        <dbReference type="ARBA" id="ARBA00022848"/>
    </source>
</evidence>
<dbReference type="InterPro" id="IPR036396">
    <property type="entry name" value="Cyt_P450_sf"/>
</dbReference>
<evidence type="ECO:0000256" key="2">
    <source>
        <dbReference type="ARBA" id="ARBA00004174"/>
    </source>
</evidence>
<sequence length="1236" mass="143242">MAELSASLSAENESNIQYNTMAELRRLLFGNYSEHILQKKYGPLVASEICRKFPKEPYIGTFYGTDPALIIQDPNILKLVLSKDFNYFSGRANTDYSNREILTKNMFFRGGDEWKALRLNLTPLFTMAKVKNMFPIINECTKELNEYIEELLKSNEKISVRSLLSRYTMSCIMSCSYGINPNTLKRDEGNNNIFVIIGEKLFDTSVKQNLKLIMHTMWPQVFYGLRLKLFSDEIESFFYKLYLDTTKSKHLNELFKSDYIDHFLELKKKKYIYSEPVKNSNIENKKVVRIEVNQELMVYQSLSLFGAGFETTSTAMTFLLYELAKNKHIQDKVIEEVDAYLKRHNGVVDYECVNEMSYLEACISETLRLYPVIGLLTREVMSNYTLPTGLTLEKGNRIHIPVYHLHRNPDYFPEPEVFRPERFIGEERKKINQYAFLPFGNGPRICIGIRFAKITMMAGLLMILRKYMLDLAEDMPVKINFKPVGCKKHRLLDKYDTFSDCLGGVVASMYGCTPGGPGEHILQKKYGPLVASEICRKFPKEPYIGTFYGTDPALIIQDPNILKLILSKDFTYFSGRENTDYSNREILTKNIFFRGGDEWKALRLNLTPLFTIAKVKNMFPIIKECTKELDEYVEELLKSHEKVSVQSLLSRYTMSCFISCSYGINPNTLKRDEANNNIFVIIGEKIFDTSIKQSLKIILRTMWPHVFYGLRLKLFSDEILFFFNKLFLDASKSRDSNDLSRNDYIDHFLELKKNKYIYSESFKNSNIENKELVRIEVNQELIAYQSFSLFGAGFETTSIAMTFLLYELAKNKNIQEKVIEEVDEYFERHNGVVDYECVNELSYLEACISETLRLYPVLGLLTREVMSSYTLPTGLTLEKGNRIHIPVYHLHRNPDYFPEPEVFRPERFIGEERKKINQYAFLPFGNGPRICIGIRFAKMPMMAGMLMIFKKYKLDLAENMPFKINFQPVRFSGICSVVCLSFTQSQKTPGMLQIMMCGFNLRLKCLTIGYLHLLASVVDIGCHVLVVAILSNGFQCDIKAESLSVIDLPWLQLLLLVINFGTHGFYPFPLDLRSYYDHMQFVVEPRCYPGMLHLSLIDIINFFINVIWLKFVIAFVTAVHKRDPEPMRMFFGLSLLKLIVQVIYFTYQFNMGFASPQYSFLIAADTGISVIFLMIINAYIFQVRHELLQKKVDQPPTYIECLMNTPLPKVDEKNTILVIDDKKPQLPTEVESKETL</sequence>
<evidence type="ECO:0000256" key="5">
    <source>
        <dbReference type="ARBA" id="ARBA00012109"/>
    </source>
</evidence>
<dbReference type="GO" id="GO:0005789">
    <property type="term" value="C:endoplasmic reticulum membrane"/>
    <property type="evidence" value="ECO:0007669"/>
    <property type="project" value="UniProtKB-SubCell"/>
</dbReference>
<feature type="transmembrane region" description="Helical" evidence="16">
    <location>
        <begin position="1099"/>
        <end position="1118"/>
    </location>
</feature>
<comment type="catalytic activity">
    <reaction evidence="14">
        <text>an organic molecule + reduced [NADPH--hemoprotein reductase] + O2 = an alcohol + oxidized [NADPH--hemoprotein reductase] + H2O + H(+)</text>
        <dbReference type="Rhea" id="RHEA:17149"/>
        <dbReference type="Rhea" id="RHEA-COMP:11964"/>
        <dbReference type="Rhea" id="RHEA-COMP:11965"/>
        <dbReference type="ChEBI" id="CHEBI:15377"/>
        <dbReference type="ChEBI" id="CHEBI:15378"/>
        <dbReference type="ChEBI" id="CHEBI:15379"/>
        <dbReference type="ChEBI" id="CHEBI:30879"/>
        <dbReference type="ChEBI" id="CHEBI:57618"/>
        <dbReference type="ChEBI" id="CHEBI:58210"/>
        <dbReference type="ChEBI" id="CHEBI:142491"/>
        <dbReference type="EC" id="1.14.14.1"/>
    </reaction>
</comment>
<keyword evidence="9" id="KW-0492">Microsome</keyword>
<gene>
    <name evidence="17" type="ORF">BINO364_LOCUS16587</name>
</gene>
<keyword evidence="10" id="KW-0560">Oxidoreductase</keyword>
<feature type="transmembrane region" description="Helical" evidence="16">
    <location>
        <begin position="1010"/>
        <end position="1031"/>
    </location>
</feature>
<evidence type="ECO:0000256" key="6">
    <source>
        <dbReference type="ARBA" id="ARBA00022617"/>
    </source>
</evidence>
<keyword evidence="18" id="KW-1185">Reference proteome</keyword>
<dbReference type="Gene3D" id="1.10.630.10">
    <property type="entry name" value="Cytochrome P450"/>
    <property type="match status" value="2"/>
</dbReference>
<feature type="transmembrane region" description="Helical" evidence="16">
    <location>
        <begin position="1159"/>
        <end position="1181"/>
    </location>
</feature>
<evidence type="ECO:0000256" key="11">
    <source>
        <dbReference type="ARBA" id="ARBA00023004"/>
    </source>
</evidence>